<dbReference type="AlphaFoldDB" id="E0Y2B2"/>
<feature type="region of interest" description="Disordered" evidence="1">
    <location>
        <begin position="1"/>
        <end position="73"/>
    </location>
</feature>
<feature type="compositionally biased region" description="Basic residues" evidence="1">
    <location>
        <begin position="14"/>
        <end position="23"/>
    </location>
</feature>
<name>E0Y2B2_9PROT</name>
<feature type="compositionally biased region" description="Basic and acidic residues" evidence="1">
    <location>
        <begin position="1"/>
        <end position="13"/>
    </location>
</feature>
<organism evidence="2">
    <name type="scientific">uncultured alpha proteobacterium EF100_102A06</name>
    <dbReference type="NCBI Taxonomy" id="710799"/>
    <lineage>
        <taxon>Bacteria</taxon>
        <taxon>Pseudomonadati</taxon>
        <taxon>Pseudomonadota</taxon>
        <taxon>Alphaproteobacteria</taxon>
        <taxon>environmental samples</taxon>
    </lineage>
</organism>
<accession>E0Y2B2</accession>
<sequence length="73" mass="8339">MSNTEKNNESELRKQRHLMRHRRGPVDNAVSKIHAINMEPLATNNIRPMSFHSRQTHGKVDATSPSNPKLLLV</sequence>
<dbReference type="EMBL" id="GU474947">
    <property type="protein sequence ID" value="ADI20803.1"/>
    <property type="molecule type" value="Genomic_DNA"/>
</dbReference>
<evidence type="ECO:0000256" key="1">
    <source>
        <dbReference type="SAM" id="MobiDB-lite"/>
    </source>
</evidence>
<evidence type="ECO:0000313" key="2">
    <source>
        <dbReference type="EMBL" id="ADI20803.1"/>
    </source>
</evidence>
<reference evidence="2" key="1">
    <citation type="journal article" date="2011" name="Environ. Microbiol.">
        <title>Time-series analyses of Monterey Bay coastal microbial picoplankton using a 'genome proxy' microarray.</title>
        <authorList>
            <person name="Rich V.I."/>
            <person name="Pham V.D."/>
            <person name="Eppley J."/>
            <person name="Shi Y."/>
            <person name="DeLong E.F."/>
        </authorList>
    </citation>
    <scope>NUCLEOTIDE SEQUENCE</scope>
</reference>
<proteinExistence type="predicted"/>
<protein>
    <submittedName>
        <fullName evidence="2">Uncharacterized protein</fullName>
    </submittedName>
</protein>